<accession>A0ACC1SKT1</accession>
<protein>
    <submittedName>
        <fullName evidence="1">Uncharacterized protein</fullName>
    </submittedName>
</protein>
<sequence length="462" mass="53433">MSMSSTSLPPPLLSEDHTNDLPMAWHLPEASKSCSPTELAFQWTRVPRHQLLDGFIAHAHFHQPATAADLPTELCYMVLKFLSLGTCYKTRIPHYRHDCKEEAECTRQYISCDWQELCQIALREDLKMILANLDSVHRYTSSRRISGKPDLVEHLRMPWIHQISLRVLPALNIPTGLIELLMDNSEPFPEGQTVSSIHKALPRRLPRFSSSIQTLNLKDVHFKRFDHLVRLIKEMPSVQHVKLTRVTWDPQSLVADQMPQSTSFLEREDPEQRVGYWLEDCTDNRAARWLVMCVGLTREDVLDQNDARSLWAIVLTLPQFDRSTPSERGEVNEIDLDPFDVFLTPRAGIRQKRRARAVAVDLENRKWSLFDWGEIDRQLASLGALEVALLRFSSYDSLCEHHNSIRTSFPCLKRRPRVQLKLIFEQGLDSLWEWRQASLTEDGVDVIDEPVRGGRDGWKEFL</sequence>
<proteinExistence type="predicted"/>
<name>A0ACC1SKT1_9APHY</name>
<dbReference type="EMBL" id="JANHOG010001193">
    <property type="protein sequence ID" value="KAJ3541651.1"/>
    <property type="molecule type" value="Genomic_DNA"/>
</dbReference>
<reference evidence="1" key="1">
    <citation type="submission" date="2022-07" db="EMBL/GenBank/DDBJ databases">
        <title>Genome Sequence of Phlebia brevispora.</title>
        <authorList>
            <person name="Buettner E."/>
        </authorList>
    </citation>
    <scope>NUCLEOTIDE SEQUENCE</scope>
    <source>
        <strain evidence="1">MPL23</strain>
    </source>
</reference>
<evidence type="ECO:0000313" key="1">
    <source>
        <dbReference type="EMBL" id="KAJ3541651.1"/>
    </source>
</evidence>
<organism evidence="1 2">
    <name type="scientific">Phlebia brevispora</name>
    <dbReference type="NCBI Taxonomy" id="194682"/>
    <lineage>
        <taxon>Eukaryota</taxon>
        <taxon>Fungi</taxon>
        <taxon>Dikarya</taxon>
        <taxon>Basidiomycota</taxon>
        <taxon>Agaricomycotina</taxon>
        <taxon>Agaricomycetes</taxon>
        <taxon>Polyporales</taxon>
        <taxon>Meruliaceae</taxon>
        <taxon>Phlebia</taxon>
    </lineage>
</organism>
<dbReference type="Proteomes" id="UP001148662">
    <property type="component" value="Unassembled WGS sequence"/>
</dbReference>
<keyword evidence="2" id="KW-1185">Reference proteome</keyword>
<evidence type="ECO:0000313" key="2">
    <source>
        <dbReference type="Proteomes" id="UP001148662"/>
    </source>
</evidence>
<comment type="caution">
    <text evidence="1">The sequence shown here is derived from an EMBL/GenBank/DDBJ whole genome shotgun (WGS) entry which is preliminary data.</text>
</comment>
<gene>
    <name evidence="1" type="ORF">NM688_g6054</name>
</gene>